<protein>
    <submittedName>
        <fullName evidence="1">Unannotated protein</fullName>
    </submittedName>
</protein>
<evidence type="ECO:0000313" key="1">
    <source>
        <dbReference type="EMBL" id="CAB4779283.1"/>
    </source>
</evidence>
<sequence>MQGFAGLDASERAIDRLDGKAFELAVPEVHLGLVQLNQVNAEGIKGAEFLVQRIGNSKGDLVDRAVVLIDQTKGQRSGSNHRDFGLCGFGGALQEARSIHDQGALPRDGSDHAWLTKLWWRSGLLVFIRSHRTLLHREVFQNVATEVGD</sequence>
<proteinExistence type="predicted"/>
<dbReference type="AlphaFoldDB" id="A0A6J6W819"/>
<name>A0A6J6W819_9ZZZZ</name>
<gene>
    <name evidence="1" type="ORF">UFOPK2938_00615</name>
</gene>
<organism evidence="1">
    <name type="scientific">freshwater metagenome</name>
    <dbReference type="NCBI Taxonomy" id="449393"/>
    <lineage>
        <taxon>unclassified sequences</taxon>
        <taxon>metagenomes</taxon>
        <taxon>ecological metagenomes</taxon>
    </lineage>
</organism>
<accession>A0A6J6W819</accession>
<reference evidence="1" key="1">
    <citation type="submission" date="2020-05" db="EMBL/GenBank/DDBJ databases">
        <authorList>
            <person name="Chiriac C."/>
            <person name="Salcher M."/>
            <person name="Ghai R."/>
            <person name="Kavagutti S V."/>
        </authorList>
    </citation>
    <scope>NUCLEOTIDE SEQUENCE</scope>
</reference>
<dbReference type="EMBL" id="CAEZZX010000106">
    <property type="protein sequence ID" value="CAB4779283.1"/>
    <property type="molecule type" value="Genomic_DNA"/>
</dbReference>